<dbReference type="EMBL" id="KL648604">
    <property type="protein sequence ID" value="KEY67787.1"/>
    <property type="molecule type" value="Genomic_DNA"/>
</dbReference>
<dbReference type="Proteomes" id="UP000028045">
    <property type="component" value="Unassembled WGS sequence"/>
</dbReference>
<keyword evidence="3" id="KW-1185">Reference proteome</keyword>
<reference evidence="2 3" key="1">
    <citation type="journal article" date="2014" name="BMC Genomics">
        <title>Comparative genome sequencing reveals chemotype-specific gene clusters in the toxigenic black mold Stachybotrys.</title>
        <authorList>
            <person name="Semeiks J."/>
            <person name="Borek D."/>
            <person name="Otwinowski Z."/>
            <person name="Grishin N.V."/>
        </authorList>
    </citation>
    <scope>NUCLEOTIDE SEQUENCE [LARGE SCALE GENOMIC DNA]</scope>
    <source>
        <strain evidence="3">CBS 109288 / IBT 7711</strain>
    </source>
</reference>
<name>A0A084AR58_STACB</name>
<dbReference type="AlphaFoldDB" id="A0A084AR58"/>
<proteinExistence type="predicted"/>
<accession>A0A084AR58</accession>
<evidence type="ECO:0000256" key="1">
    <source>
        <dbReference type="SAM" id="MobiDB-lite"/>
    </source>
</evidence>
<sequence>MEERKLFDEHDATGNGLHLCTENVGTELTIHGSYSQGGKLQIIQPIGSLRTGKSPPAQKTSSSAKTQDARASQNMVVTVRAARLGLCAPLVEEHNKLVQEAPVALQPERSTAVSAI</sequence>
<evidence type="ECO:0000313" key="3">
    <source>
        <dbReference type="Proteomes" id="UP000028045"/>
    </source>
</evidence>
<organism evidence="2 3">
    <name type="scientific">Stachybotrys chartarum (strain CBS 109288 / IBT 7711)</name>
    <name type="common">Toxic black mold</name>
    <name type="synonym">Stilbospora chartarum</name>
    <dbReference type="NCBI Taxonomy" id="1280523"/>
    <lineage>
        <taxon>Eukaryota</taxon>
        <taxon>Fungi</taxon>
        <taxon>Dikarya</taxon>
        <taxon>Ascomycota</taxon>
        <taxon>Pezizomycotina</taxon>
        <taxon>Sordariomycetes</taxon>
        <taxon>Hypocreomycetidae</taxon>
        <taxon>Hypocreales</taxon>
        <taxon>Stachybotryaceae</taxon>
        <taxon>Stachybotrys</taxon>
    </lineage>
</organism>
<evidence type="ECO:0000313" key="2">
    <source>
        <dbReference type="EMBL" id="KEY67787.1"/>
    </source>
</evidence>
<gene>
    <name evidence="2" type="ORF">S7711_10807</name>
</gene>
<feature type="compositionally biased region" description="Polar residues" evidence="1">
    <location>
        <begin position="57"/>
        <end position="72"/>
    </location>
</feature>
<feature type="region of interest" description="Disordered" evidence="1">
    <location>
        <begin position="46"/>
        <end position="72"/>
    </location>
</feature>
<protein>
    <submittedName>
        <fullName evidence="2">Uncharacterized protein</fullName>
    </submittedName>
</protein>
<dbReference type="HOGENOM" id="CLU_2098418_0_0_1"/>